<feature type="region of interest" description="Disordered" evidence="2">
    <location>
        <begin position="157"/>
        <end position="226"/>
    </location>
</feature>
<feature type="compositionally biased region" description="Basic and acidic residues" evidence="2">
    <location>
        <begin position="167"/>
        <end position="180"/>
    </location>
</feature>
<feature type="region of interest" description="Disordered" evidence="2">
    <location>
        <begin position="1226"/>
        <end position="1267"/>
    </location>
</feature>
<feature type="region of interest" description="Disordered" evidence="2">
    <location>
        <begin position="497"/>
        <end position="518"/>
    </location>
</feature>
<evidence type="ECO:0000313" key="4">
    <source>
        <dbReference type="Proteomes" id="UP000193920"/>
    </source>
</evidence>
<evidence type="ECO:0000313" key="3">
    <source>
        <dbReference type="EMBL" id="ORY68027.1"/>
    </source>
</evidence>
<feature type="compositionally biased region" description="Low complexity" evidence="2">
    <location>
        <begin position="454"/>
        <end position="471"/>
    </location>
</feature>
<feature type="compositionally biased region" description="Low complexity" evidence="2">
    <location>
        <begin position="632"/>
        <end position="656"/>
    </location>
</feature>
<feature type="compositionally biased region" description="Polar residues" evidence="2">
    <location>
        <begin position="504"/>
        <end position="518"/>
    </location>
</feature>
<dbReference type="EMBL" id="MCOG01000047">
    <property type="protein sequence ID" value="ORY68027.1"/>
    <property type="molecule type" value="Genomic_DNA"/>
</dbReference>
<feature type="compositionally biased region" description="Polar residues" evidence="2">
    <location>
        <begin position="444"/>
        <end position="453"/>
    </location>
</feature>
<feature type="compositionally biased region" description="Low complexity" evidence="2">
    <location>
        <begin position="393"/>
        <end position="425"/>
    </location>
</feature>
<evidence type="ECO:0000256" key="1">
    <source>
        <dbReference type="SAM" id="Coils"/>
    </source>
</evidence>
<dbReference type="OrthoDB" id="2163298at2759"/>
<feature type="non-terminal residue" evidence="3">
    <location>
        <position position="1306"/>
    </location>
</feature>
<proteinExistence type="predicted"/>
<reference evidence="3 4" key="1">
    <citation type="submission" date="2016-08" db="EMBL/GenBank/DDBJ databases">
        <title>A Parts List for Fungal Cellulosomes Revealed by Comparative Genomics.</title>
        <authorList>
            <consortium name="DOE Joint Genome Institute"/>
            <person name="Haitjema C.H."/>
            <person name="Gilmore S.P."/>
            <person name="Henske J.K."/>
            <person name="Solomon K.V."/>
            <person name="De Groot R."/>
            <person name="Kuo A."/>
            <person name="Mondo S.J."/>
            <person name="Salamov A.A."/>
            <person name="Labutti K."/>
            <person name="Zhao Z."/>
            <person name="Chiniquy J."/>
            <person name="Barry K."/>
            <person name="Brewer H.M."/>
            <person name="Purvine S.O."/>
            <person name="Wright A.T."/>
            <person name="Boxma B."/>
            <person name="Van Alen T."/>
            <person name="Hackstein J.H."/>
            <person name="Baker S.E."/>
            <person name="Grigoriev I.V."/>
            <person name="O'Malley M.A."/>
        </authorList>
    </citation>
    <scope>NUCLEOTIDE SEQUENCE [LARGE SCALE GENOMIC DNA]</scope>
    <source>
        <strain evidence="3 4">G1</strain>
    </source>
</reference>
<dbReference type="Proteomes" id="UP000193920">
    <property type="component" value="Unassembled WGS sequence"/>
</dbReference>
<accession>A0A1Y2E9E4</accession>
<feature type="compositionally biased region" description="Polar residues" evidence="2">
    <location>
        <begin position="211"/>
        <end position="222"/>
    </location>
</feature>
<comment type="caution">
    <text evidence="3">The sequence shown here is derived from an EMBL/GenBank/DDBJ whole genome shotgun (WGS) entry which is preliminary data.</text>
</comment>
<sequence length="1306" mass="147834">MYRDKYRIKYLSRKVVLAWKKAADSQAISWQEIFPLICALYELDDNYQKDETFKTLNIEKQPFYSHFQEILNELNITNHDIHYFRKLTKHLLKTYLDVNKELHKLQSKNNLMGGKSRKGSIGSRTSDKNDSENELIIPSVIVEELINFYIELKKADSDNNNNNNVKIKKDERDDNKELNKTKPNPNRRRKSISANNTNQLAVPHTHRRQRSYSTTDIPTKNGVNFRDEGKSIIKPKMTQKRNNIPPVNSNRSPSITLSYMKEMNKVTSTSPVSAITSPLSASTLAGNDLMSTFVNYVSTPSPNISINKKIVPPPNANVITVKHSKKSKLRKIKKMSLRVATNIGIKGNKELKNFEECSSANDDSFSSYSSSSQNSYRLDDMLFMTPLVVDTNNNNHHSNSNSNSIANTSFNNNFNSNTNSASDDSPQSAATVVEQPPSYPPRNVSLTLSRKYQNNGGTSKSSFSSNNTSLGRSGGGGSGRLEDLYINVSGNCTSPSLTSSSQTLMGTPNLNKNATSPYNSPALFQSQSQSQASYASDMSSPYMSSTTTVFNKDNLYRFKESNFNKFGTPRGSIYAQNPLKKSGFSPYNEPLPSLPMNEKNSSKFNPYEEPLPPFPLPPLNLPESVTPNFEESSSSTQSPSQSQPLNSSSNNNNYSPTQLFSQSSLNSGSNNYNGLSYIEEQLLEEEDDFEINNILNKYDGMNSQRSSLTFSSQSLSTLPPVSGLNHPLFKNNGVAMDSSFLRGNGVATMEPLEPSFYINNGVGAESSLFKNNNAALMKGRGQSQPLFKNNCLSIEGYKYINQSPFLGEGMPGDMAYGVDDHNNHLGENEEREEEEEVVHQFEDQLQRDEKELDEIVAIETRIHNQEEDDEDENDNEYEYEYRYQYGNNGDDNNANKVQNSIVITDSSVIDNLEDDLLSHKVKTRKSSIGSNTISNLKSNQRLSMINEVDEEEINDPNIIMEKEGKNKNQKEGFEEDTLSDEKKNLEEEKKKLDKIKKNQFRLSFLTSKSSCHSLKAVLNKAKEENESEGDSDSESVSDNDYRSTETDEVDESEKEKEKEKEKENKKENEEEEEEAFIETPTPKKVSIASEGKKHHHLLSNRSKLFIINDVKNEEKISDASGNQKNDNNKKSVYFVHPVQLYNIIQMIYIYTIAKLPKRAKTITQQWMSTTNDMALVFWGILKAKEDIISNIIIYSTFYDHVQVKVFPLNDPNHVFLKELVSDDSENELKVETTTPTKEATEAGEKKEEIGKFREEEEEMEEPLSAVSRGSDMYSKEFSFTTNEIFQKYESQMTNKKLIMEIKKELL</sequence>
<evidence type="ECO:0000256" key="2">
    <source>
        <dbReference type="SAM" id="MobiDB-lite"/>
    </source>
</evidence>
<keyword evidence="4" id="KW-1185">Reference proteome</keyword>
<protein>
    <submittedName>
        <fullName evidence="3">Uncharacterized protein</fullName>
    </submittedName>
</protein>
<feature type="region of interest" description="Disordered" evidence="2">
    <location>
        <begin position="1019"/>
        <end position="1094"/>
    </location>
</feature>
<feature type="compositionally biased region" description="Pro residues" evidence="2">
    <location>
        <begin position="609"/>
        <end position="620"/>
    </location>
</feature>
<feature type="region of interest" description="Disordered" evidence="2">
    <location>
        <begin position="107"/>
        <end position="130"/>
    </location>
</feature>
<name>A0A1Y2E9E4_9FUNG</name>
<feature type="region of interest" description="Disordered" evidence="2">
    <location>
        <begin position="393"/>
        <end position="478"/>
    </location>
</feature>
<keyword evidence="1" id="KW-0175">Coiled coil</keyword>
<feature type="compositionally biased region" description="Acidic residues" evidence="2">
    <location>
        <begin position="1025"/>
        <end position="1037"/>
    </location>
</feature>
<feature type="coiled-coil region" evidence="1">
    <location>
        <begin position="831"/>
        <end position="858"/>
    </location>
</feature>
<feature type="compositionally biased region" description="Basic and acidic residues" evidence="2">
    <location>
        <begin position="1238"/>
        <end position="1254"/>
    </location>
</feature>
<organism evidence="3 4">
    <name type="scientific">Neocallimastix californiae</name>
    <dbReference type="NCBI Taxonomy" id="1754190"/>
    <lineage>
        <taxon>Eukaryota</taxon>
        <taxon>Fungi</taxon>
        <taxon>Fungi incertae sedis</taxon>
        <taxon>Chytridiomycota</taxon>
        <taxon>Chytridiomycota incertae sedis</taxon>
        <taxon>Neocallimastigomycetes</taxon>
        <taxon>Neocallimastigales</taxon>
        <taxon>Neocallimastigaceae</taxon>
        <taxon>Neocallimastix</taxon>
    </lineage>
</organism>
<feature type="region of interest" description="Disordered" evidence="2">
    <location>
        <begin position="567"/>
        <end position="665"/>
    </location>
</feature>
<feature type="compositionally biased region" description="Basic and acidic residues" evidence="2">
    <location>
        <begin position="1053"/>
        <end position="1068"/>
    </location>
</feature>
<dbReference type="STRING" id="1754190.A0A1Y2E9E4"/>
<feature type="region of interest" description="Disordered" evidence="2">
    <location>
        <begin position="957"/>
        <end position="982"/>
    </location>
</feature>
<gene>
    <name evidence="3" type="ORF">LY90DRAFT_700450</name>
</gene>
<feature type="compositionally biased region" description="Basic and acidic residues" evidence="2">
    <location>
        <begin position="960"/>
        <end position="972"/>
    </location>
</feature>